<dbReference type="RefSeq" id="WP_205017582.1">
    <property type="nucleotide sequence ID" value="NZ_JAFBEI010000033.1"/>
</dbReference>
<dbReference type="InterPro" id="IPR010982">
    <property type="entry name" value="Lambda_DNA-bd_dom_sf"/>
</dbReference>
<dbReference type="SUPFAM" id="SSF47413">
    <property type="entry name" value="lambda repressor-like DNA-binding domains"/>
    <property type="match status" value="1"/>
</dbReference>
<proteinExistence type="predicted"/>
<dbReference type="InterPro" id="IPR040799">
    <property type="entry name" value="ComR_TPR"/>
</dbReference>
<dbReference type="Pfam" id="PF18710">
    <property type="entry name" value="ComR_TPR"/>
    <property type="match status" value="1"/>
</dbReference>
<name>A0ABS2PP09_9STRE</name>
<dbReference type="CDD" id="cd00093">
    <property type="entry name" value="HTH_XRE"/>
    <property type="match status" value="1"/>
</dbReference>
<evidence type="ECO:0000259" key="1">
    <source>
        <dbReference type="PROSITE" id="PS50943"/>
    </source>
</evidence>
<organism evidence="2 3">
    <name type="scientific">Streptococcus saliviloxodontae</name>
    <dbReference type="NCBI Taxonomy" id="1349416"/>
    <lineage>
        <taxon>Bacteria</taxon>
        <taxon>Bacillati</taxon>
        <taxon>Bacillota</taxon>
        <taxon>Bacilli</taxon>
        <taxon>Lactobacillales</taxon>
        <taxon>Streptococcaceae</taxon>
        <taxon>Streptococcus</taxon>
    </lineage>
</organism>
<reference evidence="2 3" key="1">
    <citation type="submission" date="2021-01" db="EMBL/GenBank/DDBJ databases">
        <title>Genomic Encyclopedia of Type Strains, Phase IV (KMG-IV): sequencing the most valuable type-strain genomes for metagenomic binning, comparative biology and taxonomic classification.</title>
        <authorList>
            <person name="Goeker M."/>
        </authorList>
    </citation>
    <scope>NUCLEOTIDE SEQUENCE [LARGE SCALE GENOMIC DNA]</scope>
    <source>
        <strain evidence="2 3">DSM 27513</strain>
    </source>
</reference>
<protein>
    <submittedName>
        <fullName evidence="2">Transcriptional regulator with XRE-family HTH domain</fullName>
    </submittedName>
</protein>
<evidence type="ECO:0000313" key="3">
    <source>
        <dbReference type="Proteomes" id="UP000809081"/>
    </source>
</evidence>
<dbReference type="Gene3D" id="1.25.40.10">
    <property type="entry name" value="Tetratricopeptide repeat domain"/>
    <property type="match status" value="1"/>
</dbReference>
<gene>
    <name evidence="2" type="ORF">JOC31_001539</name>
</gene>
<sequence length="298" mass="34849">MENLKQQLGERIRKLREKQGLTRAEFCQTEEELTSKQLMRIELGQSLPTLIKLQFISLRLGVEVSDLIGDTSLELPEDYIKVKYQLVRTPTYADRERIEAKKVLIDGLYNRYYNFLPEEELLTLDIIERFLNLAETGEDLLIEEIYGDYLNQVMRKKVYTLNDLHIIDYFALQCQDLNYQKAKLDHFKKYLLKQEVSVDDNYNIGLLSALVTSLGAYYLHGELEVLLEIINRLHDIVSKTLLYAYTPGILCFEAKYYLSHQDRKKTKELYQRAIILAEQIGDSVLIKNLKMEMTSDLG</sequence>
<dbReference type="Proteomes" id="UP000809081">
    <property type="component" value="Unassembled WGS sequence"/>
</dbReference>
<dbReference type="PROSITE" id="PS50943">
    <property type="entry name" value="HTH_CROC1"/>
    <property type="match status" value="1"/>
</dbReference>
<accession>A0ABS2PP09</accession>
<dbReference type="InterPro" id="IPR001387">
    <property type="entry name" value="Cro/C1-type_HTH"/>
</dbReference>
<evidence type="ECO:0000313" key="2">
    <source>
        <dbReference type="EMBL" id="MBM7636715.1"/>
    </source>
</evidence>
<dbReference type="EMBL" id="JAFBEI010000033">
    <property type="protein sequence ID" value="MBM7636715.1"/>
    <property type="molecule type" value="Genomic_DNA"/>
</dbReference>
<dbReference type="InterPro" id="IPR011990">
    <property type="entry name" value="TPR-like_helical_dom_sf"/>
</dbReference>
<comment type="caution">
    <text evidence="2">The sequence shown here is derived from an EMBL/GenBank/DDBJ whole genome shotgun (WGS) entry which is preliminary data.</text>
</comment>
<feature type="domain" description="HTH cro/C1-type" evidence="1">
    <location>
        <begin position="12"/>
        <end position="67"/>
    </location>
</feature>
<keyword evidence="3" id="KW-1185">Reference proteome</keyword>